<keyword evidence="1 2" id="KW-0732">Signal</keyword>
<evidence type="ECO:0000313" key="5">
    <source>
        <dbReference type="Proteomes" id="UP000317691"/>
    </source>
</evidence>
<evidence type="ECO:0000259" key="3">
    <source>
        <dbReference type="Pfam" id="PF13505"/>
    </source>
</evidence>
<protein>
    <submittedName>
        <fullName evidence="4">Porin family protein</fullName>
    </submittedName>
</protein>
<reference evidence="4 5" key="1">
    <citation type="journal article" date="2019" name="Nat. Microbiol.">
        <title>Mediterranean grassland soil C-N compound turnover is dependent on rainfall and depth, and is mediated by genomically divergent microorganisms.</title>
        <authorList>
            <person name="Diamond S."/>
            <person name="Andeer P.F."/>
            <person name="Li Z."/>
            <person name="Crits-Christoph A."/>
            <person name="Burstein D."/>
            <person name="Anantharaman K."/>
            <person name="Lane K.R."/>
            <person name="Thomas B.C."/>
            <person name="Pan C."/>
            <person name="Northen T.R."/>
            <person name="Banfield J.F."/>
        </authorList>
    </citation>
    <scope>NUCLEOTIDE SEQUENCE [LARGE SCALE GENOMIC DNA]</scope>
    <source>
        <strain evidence="4">WS_9</strain>
    </source>
</reference>
<dbReference type="Gene3D" id="2.40.160.20">
    <property type="match status" value="1"/>
</dbReference>
<dbReference type="AlphaFoldDB" id="A0A538TQW7"/>
<dbReference type="EMBL" id="VBOZ01000010">
    <property type="protein sequence ID" value="TMQ65975.1"/>
    <property type="molecule type" value="Genomic_DNA"/>
</dbReference>
<feature type="chain" id="PRO_5021714646" evidence="2">
    <location>
        <begin position="26"/>
        <end position="195"/>
    </location>
</feature>
<dbReference type="SUPFAM" id="SSF56925">
    <property type="entry name" value="OMPA-like"/>
    <property type="match status" value="1"/>
</dbReference>
<dbReference type="InterPro" id="IPR011250">
    <property type="entry name" value="OMP/PagP_B-barrel"/>
</dbReference>
<feature type="domain" description="Outer membrane protein beta-barrel" evidence="3">
    <location>
        <begin position="7"/>
        <end position="192"/>
    </location>
</feature>
<accession>A0A538TQW7</accession>
<dbReference type="InterPro" id="IPR027385">
    <property type="entry name" value="Beta-barrel_OMP"/>
</dbReference>
<dbReference type="Proteomes" id="UP000317691">
    <property type="component" value="Unassembled WGS sequence"/>
</dbReference>
<comment type="caution">
    <text evidence="4">The sequence shown here is derived from an EMBL/GenBank/DDBJ whole genome shotgun (WGS) entry which is preliminary data.</text>
</comment>
<organism evidence="4 5">
    <name type="scientific">Eiseniibacteriota bacterium</name>
    <dbReference type="NCBI Taxonomy" id="2212470"/>
    <lineage>
        <taxon>Bacteria</taxon>
        <taxon>Candidatus Eiseniibacteriota</taxon>
    </lineage>
</organism>
<sequence length="195" mass="20123">MKRIHLTLVLVTVFCVAAFASAASANTAGSMEINAGYAKSSTDVTGNNESMGGGIAFGAGYWRNASPTVQWGAEASWDNLGSLDYTLPGPTTGTLKSNIIRINPALRANFGSKTGPSFFAQGGAGLYHMSLKDQPSGGAEVSATQSKFGFNLGAGVGFPVGPKTNMNFLGQYHSISTDGTSTNYIEFKAGVGFGL</sequence>
<proteinExistence type="predicted"/>
<evidence type="ECO:0000256" key="2">
    <source>
        <dbReference type="SAM" id="SignalP"/>
    </source>
</evidence>
<feature type="signal peptide" evidence="2">
    <location>
        <begin position="1"/>
        <end position="25"/>
    </location>
</feature>
<gene>
    <name evidence="4" type="ORF">E6K79_03680</name>
</gene>
<evidence type="ECO:0000313" key="4">
    <source>
        <dbReference type="EMBL" id="TMQ65975.1"/>
    </source>
</evidence>
<evidence type="ECO:0000256" key="1">
    <source>
        <dbReference type="ARBA" id="ARBA00022729"/>
    </source>
</evidence>
<name>A0A538TQW7_UNCEI</name>
<dbReference type="Pfam" id="PF13505">
    <property type="entry name" value="OMP_b-brl"/>
    <property type="match status" value="1"/>
</dbReference>